<dbReference type="GO" id="GO:0090615">
    <property type="term" value="P:mitochondrial mRNA processing"/>
    <property type="evidence" value="ECO:0007669"/>
    <property type="project" value="TreeGrafter"/>
</dbReference>
<accession>A0A9Q0L0H4</accession>
<keyword evidence="3" id="KW-1185">Reference proteome</keyword>
<dbReference type="GO" id="GO:0003964">
    <property type="term" value="F:RNA-directed DNA polymerase activity"/>
    <property type="evidence" value="ECO:0007669"/>
    <property type="project" value="TreeGrafter"/>
</dbReference>
<dbReference type="GO" id="GO:0005739">
    <property type="term" value="C:mitochondrion"/>
    <property type="evidence" value="ECO:0007669"/>
    <property type="project" value="TreeGrafter"/>
</dbReference>
<feature type="domain" description="Reverse transcriptase" evidence="1">
    <location>
        <begin position="1"/>
        <end position="189"/>
    </location>
</feature>
<dbReference type="PANTHER" id="PTHR33642:SF3">
    <property type="entry name" value="NUCLEAR INTRON MATURASE 4, MITOCHONDRIAL"/>
    <property type="match status" value="1"/>
</dbReference>
<dbReference type="OrthoDB" id="1866033at2759"/>
<dbReference type="GO" id="GO:0006315">
    <property type="term" value="P:homing of group II introns"/>
    <property type="evidence" value="ECO:0007669"/>
    <property type="project" value="TreeGrafter"/>
</dbReference>
<proteinExistence type="predicted"/>
<sequence length="568" mass="64903">MNKKVDDKVLTKLISTMAEKIEDPDLFSIIRSMFDAGVLNLEFGGFLKGHGLPQEGVLSPILLNVYLDLFDREFYKMCMRYEALDSDVNACQDGFSSKLRSWFRMQLKDNNKNNDNKHPSDKNSGLRLYACRFMDEIFFAVSGPKDVALKFKAEVQNYLQHALHLDVHDQMEILSISDPCGIRFLGIAVRTIERESPTVRAVHKLKEKVQLFASQKQEAWDAGMVRIGKKWVAHGLKKVKESEIKHLADSSSVLCQISCFRKAGMETDHWFKVLLKIWMQDVNAKAEDNGEIVLSKYIAEPSIPQELRDSFHNFQKCAEEYISSETAATLALLPSFNTTTQSTVITEVLAPVNVIKKRLLRYSLINSEGYARPVSALILQDDSQIIDWFSGLICRWLRWYSKCDNFSEVKLMIINQVRRSCIRTLAAKHRMHEIEIEKVFESELSVLPSNQEMEIEMTNEISDFKVFNANEASMYGIFSSGLCLLSLARMVSQSRPCDCFVMGCLAAAPCVYTLHVMERQKFPGWRTGFSTAIHPSLNRRRVGLCKKHIKDLYLGHISLQSIDFGAWR</sequence>
<dbReference type="InterPro" id="IPR024937">
    <property type="entry name" value="Domain_X"/>
</dbReference>
<dbReference type="PANTHER" id="PTHR33642">
    <property type="entry name" value="COX1/OXI3 INTRON 1 PROTEIN-RELATED"/>
    <property type="match status" value="1"/>
</dbReference>
<dbReference type="Proteomes" id="UP001141806">
    <property type="component" value="Unassembled WGS sequence"/>
</dbReference>
<dbReference type="InterPro" id="IPR000477">
    <property type="entry name" value="RT_dom"/>
</dbReference>
<evidence type="ECO:0000259" key="1">
    <source>
        <dbReference type="PROSITE" id="PS50878"/>
    </source>
</evidence>
<comment type="caution">
    <text evidence="2">The sequence shown here is derived from an EMBL/GenBank/DDBJ whole genome shotgun (WGS) entry which is preliminary data.</text>
</comment>
<dbReference type="AlphaFoldDB" id="A0A9Q0L0H4"/>
<dbReference type="EMBL" id="JAMYWD010000002">
    <property type="protein sequence ID" value="KAJ4979704.1"/>
    <property type="molecule type" value="Genomic_DNA"/>
</dbReference>
<name>A0A9Q0L0H4_9MAGN</name>
<gene>
    <name evidence="2" type="ORF">NE237_010484</name>
</gene>
<evidence type="ECO:0000313" key="3">
    <source>
        <dbReference type="Proteomes" id="UP001141806"/>
    </source>
</evidence>
<dbReference type="Pfam" id="PF01348">
    <property type="entry name" value="Intron_maturas2"/>
    <property type="match status" value="1"/>
</dbReference>
<reference evidence="2" key="1">
    <citation type="journal article" date="2023" name="Plant J.">
        <title>The genome of the king protea, Protea cynaroides.</title>
        <authorList>
            <person name="Chang J."/>
            <person name="Duong T.A."/>
            <person name="Schoeman C."/>
            <person name="Ma X."/>
            <person name="Roodt D."/>
            <person name="Barker N."/>
            <person name="Li Z."/>
            <person name="Van de Peer Y."/>
            <person name="Mizrachi E."/>
        </authorList>
    </citation>
    <scope>NUCLEOTIDE SEQUENCE</scope>
    <source>
        <tissue evidence="2">Young leaves</tissue>
    </source>
</reference>
<evidence type="ECO:0000313" key="2">
    <source>
        <dbReference type="EMBL" id="KAJ4979704.1"/>
    </source>
</evidence>
<protein>
    <recommendedName>
        <fullName evidence="1">Reverse transcriptase domain-containing protein</fullName>
    </recommendedName>
</protein>
<organism evidence="2 3">
    <name type="scientific">Protea cynaroides</name>
    <dbReference type="NCBI Taxonomy" id="273540"/>
    <lineage>
        <taxon>Eukaryota</taxon>
        <taxon>Viridiplantae</taxon>
        <taxon>Streptophyta</taxon>
        <taxon>Embryophyta</taxon>
        <taxon>Tracheophyta</taxon>
        <taxon>Spermatophyta</taxon>
        <taxon>Magnoliopsida</taxon>
        <taxon>Proteales</taxon>
        <taxon>Proteaceae</taxon>
        <taxon>Protea</taxon>
    </lineage>
</organism>
<dbReference type="PROSITE" id="PS50878">
    <property type="entry name" value="RT_POL"/>
    <property type="match status" value="1"/>
</dbReference>